<dbReference type="EMBL" id="JACIFH010000001">
    <property type="protein sequence ID" value="MBB4139767.1"/>
    <property type="molecule type" value="Genomic_DNA"/>
</dbReference>
<organism evidence="2 3">
    <name type="scientific">Microbacterium invictum</name>
    <dbReference type="NCBI Taxonomy" id="515415"/>
    <lineage>
        <taxon>Bacteria</taxon>
        <taxon>Bacillati</taxon>
        <taxon>Actinomycetota</taxon>
        <taxon>Actinomycetes</taxon>
        <taxon>Micrococcales</taxon>
        <taxon>Microbacteriaceae</taxon>
        <taxon>Microbacterium</taxon>
    </lineage>
</organism>
<evidence type="ECO:0000313" key="3">
    <source>
        <dbReference type="Proteomes" id="UP000549113"/>
    </source>
</evidence>
<dbReference type="SUPFAM" id="SSF53448">
    <property type="entry name" value="Nucleotide-diphospho-sugar transferases"/>
    <property type="match status" value="1"/>
</dbReference>
<protein>
    <recommendedName>
        <fullName evidence="1">Glycosyltransferase 2-like domain-containing protein</fullName>
    </recommendedName>
</protein>
<dbReference type="Gene3D" id="3.90.550.10">
    <property type="entry name" value="Spore Coat Polysaccharide Biosynthesis Protein SpsA, Chain A"/>
    <property type="match status" value="1"/>
</dbReference>
<proteinExistence type="predicted"/>
<comment type="caution">
    <text evidence="2">The sequence shown here is derived from an EMBL/GenBank/DDBJ whole genome shotgun (WGS) entry which is preliminary data.</text>
</comment>
<evidence type="ECO:0000259" key="1">
    <source>
        <dbReference type="Pfam" id="PF00535"/>
    </source>
</evidence>
<dbReference type="InterPro" id="IPR029044">
    <property type="entry name" value="Nucleotide-diphossugar_trans"/>
</dbReference>
<evidence type="ECO:0000313" key="2">
    <source>
        <dbReference type="EMBL" id="MBB4139767.1"/>
    </source>
</evidence>
<dbReference type="InterPro" id="IPR001173">
    <property type="entry name" value="Glyco_trans_2-like"/>
</dbReference>
<feature type="domain" description="Glycosyltransferase 2-like" evidence="1">
    <location>
        <begin position="10"/>
        <end position="137"/>
    </location>
</feature>
<gene>
    <name evidence="2" type="ORF">BKA10_001561</name>
</gene>
<dbReference type="RefSeq" id="WP_183499387.1">
    <property type="nucleotide sequence ID" value="NZ_JACIFH010000001.1"/>
</dbReference>
<dbReference type="Proteomes" id="UP000549113">
    <property type="component" value="Unassembled WGS sequence"/>
</dbReference>
<name>A0AA40SPB0_9MICO</name>
<sequence length="286" mass="31082">MEPQVDLTIAVHDVSRPIARAVASVLDHTDASIRVTIAVHEIDPASIAAQLERHMSDPRMRFIGVTDGLRSPAGPFNAGLDTAAGEFVSVMGSDDTLEPHAIDSWLRCARTTGADVVITRLRHAGGAAVPTPPTRPFRTRRLDGVRDRLSYRSAPLGLVARARFPGLRFTVGVPTGEDIAVVTRLWFSGAGIAYDRRGPAYLIHDDGGPRTTFTPRPLTEEFGWMYALTADKAFAELPRAARTAAAVKFLRIHLFGAIFYRDDPALWSASERALARSGCPAPRRHG</sequence>
<dbReference type="Pfam" id="PF00535">
    <property type="entry name" value="Glycos_transf_2"/>
    <property type="match status" value="1"/>
</dbReference>
<dbReference type="AlphaFoldDB" id="A0AA40SPB0"/>
<accession>A0AA40SPB0</accession>
<reference evidence="2 3" key="1">
    <citation type="submission" date="2020-08" db="EMBL/GenBank/DDBJ databases">
        <title>Sequencing the genomes of 1000 actinobacteria strains.</title>
        <authorList>
            <person name="Klenk H.-P."/>
        </authorList>
    </citation>
    <scope>NUCLEOTIDE SEQUENCE [LARGE SCALE GENOMIC DNA]</scope>
    <source>
        <strain evidence="2 3">DSM 19600</strain>
    </source>
</reference>
<keyword evidence="3" id="KW-1185">Reference proteome</keyword>